<evidence type="ECO:0000313" key="8">
    <source>
        <dbReference type="Proteomes" id="UP000255110"/>
    </source>
</evidence>
<dbReference type="PANTHER" id="PTHR10272">
    <property type="entry name" value="PLATELET-ACTIVATING FACTOR ACETYLHYDROLASE"/>
    <property type="match status" value="1"/>
</dbReference>
<dbReference type="AlphaFoldDB" id="A0A378LDX5"/>
<evidence type="ECO:0000313" key="5">
    <source>
        <dbReference type="EMBL" id="KTD78563.1"/>
    </source>
</evidence>
<evidence type="ECO:0000256" key="4">
    <source>
        <dbReference type="SAM" id="Phobius"/>
    </source>
</evidence>
<dbReference type="Proteomes" id="UP000054820">
    <property type="component" value="Unassembled WGS sequence"/>
</dbReference>
<keyword evidence="4" id="KW-0472">Membrane</keyword>
<keyword evidence="7" id="KW-1185">Reference proteome</keyword>
<organism evidence="6 8">
    <name type="scientific">Legionella steigerwaltii</name>
    <dbReference type="NCBI Taxonomy" id="460"/>
    <lineage>
        <taxon>Bacteria</taxon>
        <taxon>Pseudomonadati</taxon>
        <taxon>Pseudomonadota</taxon>
        <taxon>Gammaproteobacteria</taxon>
        <taxon>Legionellales</taxon>
        <taxon>Legionellaceae</taxon>
        <taxon>Legionella</taxon>
    </lineage>
</organism>
<dbReference type="GO" id="GO:0003847">
    <property type="term" value="F:1-alkyl-2-acetylglycerophosphocholine esterase activity"/>
    <property type="evidence" value="ECO:0007669"/>
    <property type="project" value="TreeGrafter"/>
</dbReference>
<dbReference type="Proteomes" id="UP000255110">
    <property type="component" value="Unassembled WGS sequence"/>
</dbReference>
<dbReference type="GO" id="GO:0016042">
    <property type="term" value="P:lipid catabolic process"/>
    <property type="evidence" value="ECO:0007669"/>
    <property type="project" value="UniProtKB-KW"/>
</dbReference>
<keyword evidence="1 6" id="KW-0378">Hydrolase</keyword>
<name>A0A378LDX5_9GAMM</name>
<evidence type="ECO:0000313" key="6">
    <source>
        <dbReference type="EMBL" id="STY24078.1"/>
    </source>
</evidence>
<evidence type="ECO:0000313" key="7">
    <source>
        <dbReference type="Proteomes" id="UP000054820"/>
    </source>
</evidence>
<gene>
    <name evidence="5" type="ORF">Lstg_1298</name>
    <name evidence="6" type="ORF">NCTC11991_02694</name>
</gene>
<protein>
    <submittedName>
        <fullName evidence="5">Isoform II</fullName>
    </submittedName>
    <submittedName>
        <fullName evidence="6">Predicted dienelactone hydrolase</fullName>
    </submittedName>
</protein>
<accession>A0A378LDX5</accession>
<reference evidence="5 7" key="1">
    <citation type="submission" date="2015-11" db="EMBL/GenBank/DDBJ databases">
        <title>Genomic analysis of 38 Legionella species identifies large and diverse effector repertoires.</title>
        <authorList>
            <person name="Burstein D."/>
            <person name="Amaro F."/>
            <person name="Zusman T."/>
            <person name="Lifshitz Z."/>
            <person name="Cohen O."/>
            <person name="Gilbert J.A."/>
            <person name="Pupko T."/>
            <person name="Shuman H.A."/>
            <person name="Segal G."/>
        </authorList>
    </citation>
    <scope>NUCLEOTIDE SEQUENCE [LARGE SCALE GENOMIC DNA]</scope>
    <source>
        <strain evidence="5 7">SC-18-C9</strain>
    </source>
</reference>
<keyword evidence="3" id="KW-0443">Lipid metabolism</keyword>
<dbReference type="STRING" id="460.Lstg_1298"/>
<dbReference type="EMBL" id="UGOY01000001">
    <property type="protein sequence ID" value="STY24078.1"/>
    <property type="molecule type" value="Genomic_DNA"/>
</dbReference>
<dbReference type="EMBL" id="LNYZ01000009">
    <property type="protein sequence ID" value="KTD78563.1"/>
    <property type="molecule type" value="Genomic_DNA"/>
</dbReference>
<evidence type="ECO:0000256" key="3">
    <source>
        <dbReference type="ARBA" id="ARBA00023098"/>
    </source>
</evidence>
<feature type="transmembrane region" description="Helical" evidence="4">
    <location>
        <begin position="20"/>
        <end position="42"/>
    </location>
</feature>
<dbReference type="PANTHER" id="PTHR10272:SF0">
    <property type="entry name" value="PLATELET-ACTIVATING FACTOR ACETYLHYDROLASE"/>
    <property type="match status" value="1"/>
</dbReference>
<proteinExistence type="predicted"/>
<evidence type="ECO:0000256" key="1">
    <source>
        <dbReference type="ARBA" id="ARBA00022801"/>
    </source>
</evidence>
<reference evidence="6 8" key="2">
    <citation type="submission" date="2018-06" db="EMBL/GenBank/DDBJ databases">
        <authorList>
            <consortium name="Pathogen Informatics"/>
            <person name="Doyle S."/>
        </authorList>
    </citation>
    <scope>NUCLEOTIDE SEQUENCE [LARGE SCALE GENOMIC DNA]</scope>
    <source>
        <strain evidence="6 8">NCTC11991</strain>
    </source>
</reference>
<sequence length="420" mass="47981">MELSGQGPTYSIMIALFKKYFLYSILLSHLAMAGHPLTDYLLKPTGKYGVSFKDLHWVNDAVCPDPNFSEKREKDFTLDNKKHCHELMVRIYYPVRLKDYGGVPYYPPIIYAEQNILKTKPGVKPEDIEKLSLLKSHTTENAPIVKKAQFPVVLFISGLGGVVQLYENLITELVSQGYIVVGINSVFVNGDILLPNNRIVSMVDPQSWDVVTQKTIPILERDIAFVYKRIHDTAQDDVFKSMDLHHIGALGHSFGGRAIANAANHHEKWFQALVTFDMEVHMGSFESKNAIPAMHFISAYWRSMFPWFNLHYRLNKNGFLVTLSPNKNEKHYSYHMNFTDFSTLQYMPAYQASMKSDQAKRVHQNFGNYLGKGNGVQITKAINRYLIDFFNVFLKDKKNSFSDCSSLTNNTYIKCGPGIF</sequence>
<keyword evidence="2" id="KW-0442">Lipid degradation</keyword>
<keyword evidence="4" id="KW-0812">Transmembrane</keyword>
<keyword evidence="4" id="KW-1133">Transmembrane helix</keyword>
<dbReference type="InterPro" id="IPR029058">
    <property type="entry name" value="AB_hydrolase_fold"/>
</dbReference>
<evidence type="ECO:0000256" key="2">
    <source>
        <dbReference type="ARBA" id="ARBA00022963"/>
    </source>
</evidence>
<dbReference type="Gene3D" id="3.40.50.1820">
    <property type="entry name" value="alpha/beta hydrolase"/>
    <property type="match status" value="1"/>
</dbReference>
<dbReference type="SUPFAM" id="SSF53474">
    <property type="entry name" value="alpha/beta-Hydrolases"/>
    <property type="match status" value="1"/>
</dbReference>
<dbReference type="Pfam" id="PF03403">
    <property type="entry name" value="PAF-AH_p_II"/>
    <property type="match status" value="1"/>
</dbReference>